<keyword evidence="1" id="KW-1133">Transmembrane helix</keyword>
<keyword evidence="1" id="KW-0472">Membrane</keyword>
<protein>
    <recommendedName>
        <fullName evidence="4">YcxB-like protein domain-containing protein</fullName>
    </recommendedName>
</protein>
<feature type="transmembrane region" description="Helical" evidence="1">
    <location>
        <begin position="29"/>
        <end position="50"/>
    </location>
</feature>
<feature type="transmembrane region" description="Helical" evidence="1">
    <location>
        <begin position="56"/>
        <end position="77"/>
    </location>
</feature>
<sequence>MKFRYILEQKDLYQVLKETGYIKTVGKRAVLETGILSILFIGFLICFFVTKDFRNLFFAVISAVFGIVIWIVPEFLLQRKAKSEAESKTVFEGTLEDDFLSITCHGETLKFPLNQTCLYRNCGELLIFYTAEKKMAVFPLHCLENEKREPFLNAVREGFLPYSQ</sequence>
<dbReference type="EMBL" id="JACRSN010000011">
    <property type="protein sequence ID" value="MBC8533977.1"/>
    <property type="molecule type" value="Genomic_DNA"/>
</dbReference>
<dbReference type="Proteomes" id="UP000651482">
    <property type="component" value="Unassembled WGS sequence"/>
</dbReference>
<evidence type="ECO:0008006" key="4">
    <source>
        <dbReference type="Google" id="ProtNLM"/>
    </source>
</evidence>
<dbReference type="AlphaFoldDB" id="A0A926D9S2"/>
<dbReference type="RefSeq" id="WP_249319631.1">
    <property type="nucleotide sequence ID" value="NZ_JACRSN010000011.1"/>
</dbReference>
<evidence type="ECO:0000313" key="3">
    <source>
        <dbReference type="Proteomes" id="UP000651482"/>
    </source>
</evidence>
<evidence type="ECO:0000313" key="2">
    <source>
        <dbReference type="EMBL" id="MBC8533977.1"/>
    </source>
</evidence>
<name>A0A926D9S2_9FIRM</name>
<reference evidence="2" key="1">
    <citation type="submission" date="2020-08" db="EMBL/GenBank/DDBJ databases">
        <title>Genome public.</title>
        <authorList>
            <person name="Liu C."/>
            <person name="Sun Q."/>
        </authorList>
    </citation>
    <scope>NUCLEOTIDE SEQUENCE</scope>
    <source>
        <strain evidence="2">NSJ-40</strain>
    </source>
</reference>
<keyword evidence="1" id="KW-0812">Transmembrane</keyword>
<accession>A0A926D9S2</accession>
<organism evidence="2 3">
    <name type="scientific">Yeguia hominis</name>
    <dbReference type="NCBI Taxonomy" id="2763662"/>
    <lineage>
        <taxon>Bacteria</taxon>
        <taxon>Bacillati</taxon>
        <taxon>Bacillota</taxon>
        <taxon>Clostridia</taxon>
        <taxon>Eubacteriales</taxon>
        <taxon>Yeguiaceae</taxon>
        <taxon>Yeguia</taxon>
    </lineage>
</organism>
<comment type="caution">
    <text evidence="2">The sequence shown here is derived from an EMBL/GenBank/DDBJ whole genome shotgun (WGS) entry which is preliminary data.</text>
</comment>
<evidence type="ECO:0000256" key="1">
    <source>
        <dbReference type="SAM" id="Phobius"/>
    </source>
</evidence>
<proteinExistence type="predicted"/>
<keyword evidence="3" id="KW-1185">Reference proteome</keyword>
<gene>
    <name evidence="2" type="ORF">IAG03_08170</name>
</gene>